<dbReference type="InterPro" id="IPR029058">
    <property type="entry name" value="AB_hydrolase_fold"/>
</dbReference>
<organism evidence="3">
    <name type="scientific">Faucicola osloensis</name>
    <name type="common">Moraxella osloensis</name>
    <dbReference type="NCBI Taxonomy" id="34062"/>
    <lineage>
        <taxon>Bacteria</taxon>
        <taxon>Pseudomonadati</taxon>
        <taxon>Pseudomonadota</taxon>
        <taxon>Gammaproteobacteria</taxon>
        <taxon>Moraxellales</taxon>
        <taxon>Moraxellaceae</taxon>
        <taxon>Faucicola</taxon>
    </lineage>
</organism>
<evidence type="ECO:0000313" key="3">
    <source>
        <dbReference type="EMBL" id="MDI4510804.1"/>
    </source>
</evidence>
<feature type="domain" description="AB hydrolase-1" evidence="2">
    <location>
        <begin position="30"/>
        <end position="133"/>
    </location>
</feature>
<evidence type="ECO:0000256" key="1">
    <source>
        <dbReference type="ARBA" id="ARBA00022801"/>
    </source>
</evidence>
<dbReference type="EMBL" id="SSCJ01000012">
    <property type="protein sequence ID" value="MDI4510804.1"/>
    <property type="molecule type" value="Genomic_DNA"/>
</dbReference>
<dbReference type="AlphaFoldDB" id="A0AAW6TKP1"/>
<dbReference type="GO" id="GO:0016787">
    <property type="term" value="F:hydrolase activity"/>
    <property type="evidence" value="ECO:0007669"/>
    <property type="project" value="UniProtKB-KW"/>
</dbReference>
<dbReference type="Gene3D" id="3.40.50.1820">
    <property type="entry name" value="alpha/beta hydrolase"/>
    <property type="match status" value="1"/>
</dbReference>
<comment type="caution">
    <text evidence="3">The sequence shown here is derived from an EMBL/GenBank/DDBJ whole genome shotgun (WGS) entry which is preliminary data.</text>
</comment>
<dbReference type="InterPro" id="IPR000073">
    <property type="entry name" value="AB_hydrolase_1"/>
</dbReference>
<reference evidence="3" key="1">
    <citation type="submission" date="2019-04" db="EMBL/GenBank/DDBJ databases">
        <title>Moraxella osloensis CCUG 73412, isolated from corneal scrapings as causative agent of keratitis.</title>
        <authorList>
            <person name="Connolly G."/>
            <person name="Jaen-Luchoro D."/>
            <person name="Pinyeiro-Iglesias B."/>
            <person name="Curry A."/>
            <person name="Knowles S."/>
            <person name="Moore E.R.B."/>
        </authorList>
    </citation>
    <scope>NUCLEOTIDE SEQUENCE</scope>
    <source>
        <strain evidence="3">CCUG 73412</strain>
    </source>
</reference>
<dbReference type="InterPro" id="IPR000639">
    <property type="entry name" value="Epox_hydrolase-like"/>
</dbReference>
<evidence type="ECO:0000259" key="2">
    <source>
        <dbReference type="Pfam" id="PF00561"/>
    </source>
</evidence>
<keyword evidence="1 3" id="KW-0378">Hydrolase</keyword>
<protein>
    <submittedName>
        <fullName evidence="3">Alpha/beta fold hydrolase</fullName>
    </submittedName>
</protein>
<sequence>MPTLSPQHHKIFTTDNHQLAAFTYGDSTLPPLVLVHGYPDRHTVWEKVIPHLIADFFVIAYDVRGAGESDCPTYIKAYHLLQLSEDLQAVAKQLLGDKPFHLAAHDWGSIQAWEAVTDLKLAGKILSFSTISGPCLDHVALYLRSIGSQPAKLLSILSKSWYIGMMHLPFLAPTFWQTYSPKQWQKHVQKLENTQDIPLDTLVQTDGKHGIALYRANFLPRNLRPRQRFAHSPVQAIVLTQDKFVSADYIDAMPQWVKNFQKVSVNSNHWGILSQPNVIAEHIRHFARQF</sequence>
<name>A0AAW6TKP1_FAUOS</name>
<dbReference type="SUPFAM" id="SSF53474">
    <property type="entry name" value="alpha/beta-Hydrolases"/>
    <property type="match status" value="1"/>
</dbReference>
<accession>A0AAW6TKP1</accession>
<gene>
    <name evidence="3" type="ORF">E6P75_11425</name>
</gene>
<dbReference type="PANTHER" id="PTHR43329">
    <property type="entry name" value="EPOXIDE HYDROLASE"/>
    <property type="match status" value="1"/>
</dbReference>
<dbReference type="PRINTS" id="PR00412">
    <property type="entry name" value="EPOXHYDRLASE"/>
</dbReference>
<proteinExistence type="predicted"/>
<dbReference type="Pfam" id="PF00561">
    <property type="entry name" value="Abhydrolase_1"/>
    <property type="match status" value="1"/>
</dbReference>